<comment type="catalytic activity">
    <reaction evidence="13">
        <text>cholesterol(in) = cholesterol(out)</text>
        <dbReference type="Rhea" id="RHEA:39747"/>
        <dbReference type="ChEBI" id="CHEBI:16113"/>
    </reaction>
</comment>
<dbReference type="InterPro" id="IPR004765">
    <property type="entry name" value="NPC1-like"/>
</dbReference>
<dbReference type="Pfam" id="PF02460">
    <property type="entry name" value="Patched"/>
    <property type="match status" value="1"/>
</dbReference>
<dbReference type="InterPro" id="IPR000731">
    <property type="entry name" value="SSD"/>
</dbReference>
<keyword evidence="3" id="KW-0153">Cholesterol metabolism</keyword>
<gene>
    <name evidence="16" type="ORF">EG68_03636</name>
</gene>
<feature type="transmembrane region" description="Helical" evidence="14">
    <location>
        <begin position="1200"/>
        <end position="1221"/>
    </location>
</feature>
<feature type="transmembrane region" description="Helical" evidence="14">
    <location>
        <begin position="1228"/>
        <end position="1249"/>
    </location>
</feature>
<keyword evidence="11" id="KW-1207">Sterol metabolism</keyword>
<accession>A0A8S9Z7X3</accession>
<reference evidence="16" key="1">
    <citation type="submission" date="2019-07" db="EMBL/GenBank/DDBJ databases">
        <title>Annotation for the trematode Paragonimus miyazaki's.</title>
        <authorList>
            <person name="Choi Y.-J."/>
        </authorList>
    </citation>
    <scope>NUCLEOTIDE SEQUENCE</scope>
    <source>
        <strain evidence="16">Japan</strain>
    </source>
</reference>
<keyword evidence="8" id="KW-0443">Lipid metabolism</keyword>
<feature type="transmembrane region" description="Helical" evidence="14">
    <location>
        <begin position="927"/>
        <end position="951"/>
    </location>
</feature>
<keyword evidence="6 14" id="KW-1133">Transmembrane helix</keyword>
<feature type="transmembrane region" description="Helical" evidence="14">
    <location>
        <begin position="1255"/>
        <end position="1278"/>
    </location>
</feature>
<proteinExistence type="predicted"/>
<dbReference type="InterPro" id="IPR032190">
    <property type="entry name" value="NPC1_N"/>
</dbReference>
<name>A0A8S9Z7X3_9TREM</name>
<evidence type="ECO:0000256" key="8">
    <source>
        <dbReference type="ARBA" id="ARBA00023098"/>
    </source>
</evidence>
<dbReference type="PROSITE" id="PS50156">
    <property type="entry name" value="SSD"/>
    <property type="match status" value="1"/>
</dbReference>
<evidence type="ECO:0000259" key="15">
    <source>
        <dbReference type="PROSITE" id="PS50156"/>
    </source>
</evidence>
<protein>
    <recommendedName>
        <fullName evidence="15">SSD domain-containing protein</fullName>
    </recommendedName>
</protein>
<dbReference type="GO" id="GO:0005886">
    <property type="term" value="C:plasma membrane"/>
    <property type="evidence" value="ECO:0007669"/>
    <property type="project" value="TreeGrafter"/>
</dbReference>
<feature type="transmembrane region" description="Helical" evidence="14">
    <location>
        <begin position="352"/>
        <end position="374"/>
    </location>
</feature>
<keyword evidence="10" id="KW-1015">Disulfide bond</keyword>
<evidence type="ECO:0000256" key="2">
    <source>
        <dbReference type="ARBA" id="ARBA00022448"/>
    </source>
</evidence>
<feature type="transmembrane region" description="Helical" evidence="14">
    <location>
        <begin position="1299"/>
        <end position="1318"/>
    </location>
</feature>
<dbReference type="PANTHER" id="PTHR45727">
    <property type="entry name" value="NPC INTRACELLULAR CHOLESTEROL TRANSPORTER 1"/>
    <property type="match status" value="1"/>
</dbReference>
<organism evidence="16 17">
    <name type="scientific">Paragonimus skrjabini miyazakii</name>
    <dbReference type="NCBI Taxonomy" id="59628"/>
    <lineage>
        <taxon>Eukaryota</taxon>
        <taxon>Metazoa</taxon>
        <taxon>Spiralia</taxon>
        <taxon>Lophotrochozoa</taxon>
        <taxon>Platyhelminthes</taxon>
        <taxon>Trematoda</taxon>
        <taxon>Digenea</taxon>
        <taxon>Plagiorchiida</taxon>
        <taxon>Troglotremata</taxon>
        <taxon>Troglotrematidae</taxon>
        <taxon>Paragonimus</taxon>
    </lineage>
</organism>
<keyword evidence="5" id="KW-0732">Signal</keyword>
<dbReference type="GO" id="GO:0042632">
    <property type="term" value="P:cholesterol homeostasis"/>
    <property type="evidence" value="ECO:0007669"/>
    <property type="project" value="TreeGrafter"/>
</dbReference>
<dbReference type="InterPro" id="IPR053956">
    <property type="entry name" value="NPC1_MLD"/>
</dbReference>
<feature type="transmembrane region" description="Helical" evidence="14">
    <location>
        <begin position="693"/>
        <end position="715"/>
    </location>
</feature>
<evidence type="ECO:0000256" key="10">
    <source>
        <dbReference type="ARBA" id="ARBA00023157"/>
    </source>
</evidence>
<dbReference type="Proteomes" id="UP000822476">
    <property type="component" value="Unassembled WGS sequence"/>
</dbReference>
<dbReference type="GO" id="GO:0015918">
    <property type="term" value="P:sterol transport"/>
    <property type="evidence" value="ECO:0007669"/>
    <property type="project" value="TreeGrafter"/>
</dbReference>
<evidence type="ECO:0000313" key="17">
    <source>
        <dbReference type="Proteomes" id="UP000822476"/>
    </source>
</evidence>
<feature type="transmembrane region" description="Helical" evidence="14">
    <location>
        <begin position="1330"/>
        <end position="1354"/>
    </location>
</feature>
<dbReference type="EMBL" id="JTDE01001310">
    <property type="protein sequence ID" value="KAF7259207.1"/>
    <property type="molecule type" value="Genomic_DNA"/>
</dbReference>
<evidence type="ECO:0000256" key="14">
    <source>
        <dbReference type="SAM" id="Phobius"/>
    </source>
</evidence>
<evidence type="ECO:0000313" key="16">
    <source>
        <dbReference type="EMBL" id="KAF7259207.1"/>
    </source>
</evidence>
<dbReference type="Gene3D" id="1.20.1640.10">
    <property type="entry name" value="Multidrug efflux transporter AcrB transmembrane domain"/>
    <property type="match status" value="2"/>
</dbReference>
<keyword evidence="17" id="KW-1185">Reference proteome</keyword>
<feature type="non-terminal residue" evidence="16">
    <location>
        <position position="1"/>
    </location>
</feature>
<evidence type="ECO:0000256" key="4">
    <source>
        <dbReference type="ARBA" id="ARBA00022692"/>
    </source>
</evidence>
<sequence length="1388" mass="152519">VLFIPFLCLTCVSADCIWYGIGDHSDPVHPRYTSYEGPGRPLNDLDAYQVLSKTCPTYALGPDTPLCCDKDQLNFFHESAKPAYELFRRCPSCWANFRMLLCAMTCDPNQAEFLTPTMVVDKLVFSVQYNLTKSFADSFFNSCKDVQFAGGHAIDAVCSSTSCTTEILLKGIADQGPFPVDFQLSLETDLVTSGDVGNSISKRPFNGRAYGCNESVPRRRLDAGGPACSCLDCESSCTPPPIPPTPVPWPKIFGLDAWWVGAFFAFVAVVLAFGTFEIAMRIYCAPPNRVPSSIDQTETRGDGFSSQETSDDAIGLQPKRRLNCLARLQAKLDYLLSRGFSFLGRSVARHPYVTLVLCVIVSAILCAGCALFTVTTNPVELWSGEQSRARAEKNYFDTHFAPFYRTEQLIIRPRNQSRFRHHNLYPASGDALYGPALKKEFLDQVLKLQSQIRHLSAYSSGFDDHITLDDICFKPLAPDNLDCAITSPLEYFQSDPVVLNQTLVEWDDVVADYLDHLLFCANSPISVGGSYPNKSTSCLGSSGMPILPNVVFGGFNGTRYDQSTSVVLTFIVNNDAAPNSELVRKAEVWEAEYLRMVRTWVEQNKDWVSVSYQAERSVEDEINRQSEADVFTVSISYLVMFVYVSIFLASYRSCRTVFVDLRVTLGLGGVLIVVVSVVASIGVWSFAGIPATLIIIEVIPFLVLAVGVDNIFILVHDFEFDEKDADKLLRSDARRLTSAHLRLPVSDDQRSLQSDIVPTIKALVEARVARTLGRVGPSILLTSATESVAFFCGSLTSIPAVKVFALYAGVSIVLNFLLQIFAFVALLTLDARRHAAQRFDVLCCFGLRQSSAAHVTDFVNTDSEQTTVEQQLAPEGDSLSLSSNAWDDVQLSAPAETNKLTTASYSSTPWLHQIIARGLTPFVLSGWVRPIVVVLGLGWACFAIAIVPHGLHLGLDQRLSMPTDSYVLDYFNSLATDLRVGPPLYFVVTEGHVYNETAGQNQVCGTVGCPQHSLMGQVSDASKIPSYTWIAQPAMSWIDDYLDWIDPEGSPGCCRVYVNGSGFCPDDAPSTVCTTCNVTLVDGRPNSEDFTHYLGRFLDQNPGIQCPKGGRAAYHSAVQLGPQNSVGATYFMTYHSVLSKPDDFLDGLRGARRLADQINQVWRNGSSNTKTSAVLAPDSVYAYSVYYVFYEQYLNVVSEAVFQISICLAAVTAVTFLLLGLNVAATAMVFLGVVYIVISMLALMVLWNIDLNALSLVNLVVTIGIAVEFCAHIVRAFTVSIEPTRLARAKAALTNMGSSILRGITLTKLGGIVVLGSAKSRLFQIFYFRMYLGIIVFGVITGLIMLPVALSYIGPSLNKALAQKHAERLRERDIIEHLTTEPVQHRDD</sequence>
<evidence type="ECO:0000256" key="12">
    <source>
        <dbReference type="ARBA" id="ARBA00023221"/>
    </source>
</evidence>
<keyword evidence="9 14" id="KW-0472">Membrane</keyword>
<keyword evidence="7" id="KW-0445">Lipid transport</keyword>
<feature type="transmembrane region" description="Helical" evidence="14">
    <location>
        <begin position="804"/>
        <end position="829"/>
    </location>
</feature>
<evidence type="ECO:0000256" key="7">
    <source>
        <dbReference type="ARBA" id="ARBA00023055"/>
    </source>
</evidence>
<comment type="caution">
    <text evidence="16">The sequence shown here is derived from an EMBL/GenBank/DDBJ whole genome shotgun (WGS) entry which is preliminary data.</text>
</comment>
<dbReference type="InterPro" id="IPR003392">
    <property type="entry name" value="PTHD_SSD"/>
</dbReference>
<evidence type="ECO:0000256" key="13">
    <source>
        <dbReference type="ARBA" id="ARBA00034049"/>
    </source>
</evidence>
<dbReference type="PANTHER" id="PTHR45727:SF2">
    <property type="entry name" value="NPC INTRACELLULAR CHOLESTEROL TRANSPORTER 1"/>
    <property type="match status" value="1"/>
</dbReference>
<dbReference type="NCBIfam" id="TIGR00917">
    <property type="entry name" value="2A060601"/>
    <property type="match status" value="1"/>
</dbReference>
<comment type="subcellular location">
    <subcellularLocation>
        <location evidence="1">Endomembrane system</location>
        <topology evidence="1">Multi-pass membrane protein</topology>
    </subcellularLocation>
</comment>
<feature type="transmembrane region" description="Helical" evidence="14">
    <location>
        <begin position="630"/>
        <end position="651"/>
    </location>
</feature>
<dbReference type="Pfam" id="PF22314">
    <property type="entry name" value="NPC1_MLD"/>
    <property type="match status" value="1"/>
</dbReference>
<keyword evidence="2" id="KW-0813">Transport</keyword>
<evidence type="ECO:0000256" key="6">
    <source>
        <dbReference type="ARBA" id="ARBA00022989"/>
    </source>
</evidence>
<feature type="transmembrane region" description="Helical" evidence="14">
    <location>
        <begin position="663"/>
        <end position="687"/>
    </location>
</feature>
<dbReference type="GO" id="GO:0005319">
    <property type="term" value="F:lipid transporter activity"/>
    <property type="evidence" value="ECO:0007669"/>
    <property type="project" value="InterPro"/>
</dbReference>
<feature type="transmembrane region" description="Helical" evidence="14">
    <location>
        <begin position="257"/>
        <end position="279"/>
    </location>
</feature>
<keyword evidence="4 14" id="KW-0812">Transmembrane</keyword>
<evidence type="ECO:0000256" key="3">
    <source>
        <dbReference type="ARBA" id="ARBA00022548"/>
    </source>
</evidence>
<evidence type="ECO:0000256" key="11">
    <source>
        <dbReference type="ARBA" id="ARBA00023166"/>
    </source>
</evidence>
<dbReference type="GO" id="GO:0015485">
    <property type="term" value="F:cholesterol binding"/>
    <property type="evidence" value="ECO:0007669"/>
    <property type="project" value="TreeGrafter"/>
</dbReference>
<feature type="domain" description="SSD" evidence="15">
    <location>
        <begin position="629"/>
        <end position="829"/>
    </location>
</feature>
<evidence type="ECO:0000256" key="9">
    <source>
        <dbReference type="ARBA" id="ARBA00023136"/>
    </source>
</evidence>
<evidence type="ECO:0000256" key="1">
    <source>
        <dbReference type="ARBA" id="ARBA00004127"/>
    </source>
</evidence>
<keyword evidence="12" id="KW-0753">Steroid metabolism</keyword>
<dbReference type="SUPFAM" id="SSF82866">
    <property type="entry name" value="Multidrug efflux transporter AcrB transmembrane domain"/>
    <property type="match status" value="2"/>
</dbReference>
<dbReference type="GO" id="GO:0030299">
    <property type="term" value="P:intestinal cholesterol absorption"/>
    <property type="evidence" value="ECO:0007669"/>
    <property type="project" value="TreeGrafter"/>
</dbReference>
<dbReference type="GO" id="GO:0012505">
    <property type="term" value="C:endomembrane system"/>
    <property type="evidence" value="ECO:0007669"/>
    <property type="project" value="UniProtKB-SubCell"/>
</dbReference>
<dbReference type="GO" id="GO:0008203">
    <property type="term" value="P:cholesterol metabolic process"/>
    <property type="evidence" value="ECO:0007669"/>
    <property type="project" value="UniProtKB-KW"/>
</dbReference>
<dbReference type="Pfam" id="PF16414">
    <property type="entry name" value="NPC1_N"/>
    <property type="match status" value="1"/>
</dbReference>
<evidence type="ECO:0000256" key="5">
    <source>
        <dbReference type="ARBA" id="ARBA00022729"/>
    </source>
</evidence>
<dbReference type="OrthoDB" id="6510177at2759"/>